<reference evidence="2 4" key="3">
    <citation type="journal article" date="2020" name="Int. J. Syst. Evol. Microbiol.">
        <title>Novel acetic acid bacteria from cider fermentations: Acetobacter conturbans sp. nov. and Acetobacter fallax sp. nov.</title>
        <authorList>
            <person name="Sombolestani A.S."/>
            <person name="Cleenwerck I."/>
            <person name="Cnockaert M."/>
            <person name="Borremans W."/>
            <person name="Wieme A.D."/>
            <person name="De Vuyst L."/>
            <person name="Vandamme P."/>
        </authorList>
    </citation>
    <scope>NUCLEOTIDE SEQUENCE [LARGE SCALE GENOMIC DNA]</scope>
    <source>
        <strain evidence="2 4">LMG 23848</strain>
    </source>
</reference>
<proteinExistence type="predicted"/>
<accession>A0A0U5BEU8</accession>
<reference evidence="3" key="1">
    <citation type="submission" date="2014-09" db="EMBL/GenBank/DDBJ databases">
        <authorList>
            <person name="Illeghems K.G."/>
        </authorList>
    </citation>
    <scope>NUCLEOTIDE SEQUENCE [LARGE SCALE GENOMIC DNA]</scope>
    <source>
        <strain evidence="3">LMG 23848T</strain>
    </source>
</reference>
<dbReference type="PATRIC" id="fig|431306.5.peg.10"/>
<organism evidence="1 3">
    <name type="scientific">Acetobacter ghanensis</name>
    <dbReference type="NCBI Taxonomy" id="431306"/>
    <lineage>
        <taxon>Bacteria</taxon>
        <taxon>Pseudomonadati</taxon>
        <taxon>Pseudomonadota</taxon>
        <taxon>Alphaproteobacteria</taxon>
        <taxon>Acetobacterales</taxon>
        <taxon>Acetobacteraceae</taxon>
        <taxon>Acetobacter</taxon>
    </lineage>
</organism>
<evidence type="ECO:0000313" key="2">
    <source>
        <dbReference type="EMBL" id="NHO39854.1"/>
    </source>
</evidence>
<sequence>MKSTDDRKMFGTPIGAQAVAGNIVSIPQTQTKAGDGTASVALGFPPETFIARAAGGEPPRGQDMNGLLNLLSSAIQVLQTGYLGPFDATFAQSIGGYPAGAIVCGGTPGAFWVSMADANVSPPGADGAMWQSLFNGLATQAALTLEAQQRSSAEQTLNTAITEETAARIAAQYVPSVPAAGQTRITSLVENADGRAVFGDGTNAPVLANVTDLPLSDPTQKIQVFTAYVKFASNGYTTITFPKAFAPGVTPTVVLPSTQEQPGKWSFIGIAKASDGTLSISNTGFTIYGVGWGGSSNFYNLVENNFIPVIAVGAF</sequence>
<dbReference type="RefSeq" id="WP_059022475.1">
    <property type="nucleotide sequence ID" value="NZ_LN609302.1"/>
</dbReference>
<dbReference type="STRING" id="431306.AGA_75"/>
<dbReference type="AlphaFoldDB" id="A0A0U5BEU8"/>
<gene>
    <name evidence="1" type="ORF">AGA_75</name>
    <name evidence="2" type="ORF">GOB80_09210</name>
</gene>
<dbReference type="OrthoDB" id="7225292at2"/>
<evidence type="ECO:0000313" key="3">
    <source>
        <dbReference type="Proteomes" id="UP000068250"/>
    </source>
</evidence>
<protein>
    <submittedName>
        <fullName evidence="1">Burkholderia phage Bcep781 gp31</fullName>
    </submittedName>
</protein>
<name>A0A0U5BEU8_9PROT</name>
<dbReference type="EMBL" id="WOTE01000004">
    <property type="protein sequence ID" value="NHO39854.1"/>
    <property type="molecule type" value="Genomic_DNA"/>
</dbReference>
<keyword evidence="4" id="KW-1185">Reference proteome</keyword>
<dbReference type="Proteomes" id="UP000068250">
    <property type="component" value="Chromosome I"/>
</dbReference>
<evidence type="ECO:0000313" key="1">
    <source>
        <dbReference type="EMBL" id="CEF53190.1"/>
    </source>
</evidence>
<dbReference type="EMBL" id="LN609302">
    <property type="protein sequence ID" value="CEF53190.1"/>
    <property type="molecule type" value="Genomic_DNA"/>
</dbReference>
<reference evidence="1" key="2">
    <citation type="submission" date="2014-09" db="EMBL/GenBank/DDBJ databases">
        <authorList>
            <person name="Magalhaes I.L.F."/>
            <person name="Oliveira U."/>
            <person name="Santos F.R."/>
            <person name="Vidigal T.H.D.A."/>
            <person name="Brescovit A.D."/>
            <person name="Santos A.J."/>
        </authorList>
    </citation>
    <scope>NUCLEOTIDE SEQUENCE</scope>
    <source>
        <strain evidence="1">LMG 23848T</strain>
    </source>
</reference>
<evidence type="ECO:0000313" key="4">
    <source>
        <dbReference type="Proteomes" id="UP000657200"/>
    </source>
</evidence>
<dbReference type="Proteomes" id="UP000657200">
    <property type="component" value="Unassembled WGS sequence"/>
</dbReference>